<dbReference type="PANTHER" id="PTHR34454:SF3">
    <property type="entry name" value="PEPTIDASE I, PUTATIVE-RELATED"/>
    <property type="match status" value="1"/>
</dbReference>
<dbReference type="EMBL" id="JAXIOK010000005">
    <property type="protein sequence ID" value="KAK4771007.1"/>
    <property type="molecule type" value="Genomic_DNA"/>
</dbReference>
<organism evidence="2 3">
    <name type="scientific">Trapa incisa</name>
    <dbReference type="NCBI Taxonomy" id="236973"/>
    <lineage>
        <taxon>Eukaryota</taxon>
        <taxon>Viridiplantae</taxon>
        <taxon>Streptophyta</taxon>
        <taxon>Embryophyta</taxon>
        <taxon>Tracheophyta</taxon>
        <taxon>Spermatophyta</taxon>
        <taxon>Magnoliopsida</taxon>
        <taxon>eudicotyledons</taxon>
        <taxon>Gunneridae</taxon>
        <taxon>Pentapetalae</taxon>
        <taxon>rosids</taxon>
        <taxon>malvids</taxon>
        <taxon>Myrtales</taxon>
        <taxon>Lythraceae</taxon>
        <taxon>Trapa</taxon>
    </lineage>
</organism>
<sequence length="393" mass="44338">MISAAATVAASSSILFTLLFLPIVLASASRPPINATLLQDVVKAISSKQKWDWGSVSVSKLDLRRARYGTFQSYEFRIRVGKADLFFKFSDDVVGWKRFRNFEGDLGNLLKLIRSKAAVRPFKVEGPVELRVDDDHELMLSLPFNATHTGLRRIFIGEGITVEVDGAQEVFLFYEPELQSSENRTVNDKPKSISSPYLETFCMPLLPIHIIGPAYLIAYRTRNPRARIETRSLGKGALELLPEKCYDHNLHRKHSCPISSLNPRITTMEQVLRSLMGDGAARNGLPSGFVKAKIKASAYLRFQMQLERNSTATNGTQEVRLDRWKTRPAVEWVWFDVLAKLEGERIKPAMVKKVERFIAVDTVDLSSFLSNVSFTKLTPVLVPPEPLTLDVKW</sequence>
<keyword evidence="3" id="KW-1185">Reference proteome</keyword>
<dbReference type="PANTHER" id="PTHR34454">
    <property type="entry name" value="TUNICAMYCIN INDUCED PROTEIN"/>
    <property type="match status" value="1"/>
</dbReference>
<keyword evidence="1" id="KW-0732">Signal</keyword>
<proteinExistence type="predicted"/>
<dbReference type="Proteomes" id="UP001345219">
    <property type="component" value="Chromosome 24"/>
</dbReference>
<evidence type="ECO:0000313" key="2">
    <source>
        <dbReference type="EMBL" id="KAK4771007.1"/>
    </source>
</evidence>
<evidence type="ECO:0000256" key="1">
    <source>
        <dbReference type="SAM" id="SignalP"/>
    </source>
</evidence>
<name>A0AAN7KXR8_9MYRT</name>
<reference evidence="2 3" key="1">
    <citation type="journal article" date="2023" name="Hortic Res">
        <title>Pangenome of water caltrop reveals structural variations and asymmetric subgenome divergence after allopolyploidization.</title>
        <authorList>
            <person name="Zhang X."/>
            <person name="Chen Y."/>
            <person name="Wang L."/>
            <person name="Yuan Y."/>
            <person name="Fang M."/>
            <person name="Shi L."/>
            <person name="Lu R."/>
            <person name="Comes H.P."/>
            <person name="Ma Y."/>
            <person name="Chen Y."/>
            <person name="Huang G."/>
            <person name="Zhou Y."/>
            <person name="Zheng Z."/>
            <person name="Qiu Y."/>
        </authorList>
    </citation>
    <scope>NUCLEOTIDE SEQUENCE [LARGE SCALE GENOMIC DNA]</scope>
    <source>
        <tissue evidence="2">Roots</tissue>
    </source>
</reference>
<dbReference type="InterPro" id="IPR053283">
    <property type="entry name" value="TUNICAMYCIN_INDUCED_1"/>
</dbReference>
<dbReference type="AlphaFoldDB" id="A0AAN7KXR8"/>
<protein>
    <submittedName>
        <fullName evidence="2">Uncharacterized protein</fullName>
    </submittedName>
</protein>
<feature type="signal peptide" evidence="1">
    <location>
        <begin position="1"/>
        <end position="28"/>
    </location>
</feature>
<evidence type="ECO:0000313" key="3">
    <source>
        <dbReference type="Proteomes" id="UP001345219"/>
    </source>
</evidence>
<feature type="chain" id="PRO_5042848330" evidence="1">
    <location>
        <begin position="29"/>
        <end position="393"/>
    </location>
</feature>
<gene>
    <name evidence="2" type="ORF">SAY87_031539</name>
</gene>
<accession>A0AAN7KXR8</accession>
<comment type="caution">
    <text evidence="2">The sequence shown here is derived from an EMBL/GenBank/DDBJ whole genome shotgun (WGS) entry which is preliminary data.</text>
</comment>